<comment type="caution">
    <text evidence="2">The sequence shown here is derived from an EMBL/GenBank/DDBJ whole genome shotgun (WGS) entry which is preliminary data.</text>
</comment>
<organism evidence="2 3">
    <name type="scientific">Dillenia turbinata</name>
    <dbReference type="NCBI Taxonomy" id="194707"/>
    <lineage>
        <taxon>Eukaryota</taxon>
        <taxon>Viridiplantae</taxon>
        <taxon>Streptophyta</taxon>
        <taxon>Embryophyta</taxon>
        <taxon>Tracheophyta</taxon>
        <taxon>Spermatophyta</taxon>
        <taxon>Magnoliopsida</taxon>
        <taxon>eudicotyledons</taxon>
        <taxon>Gunneridae</taxon>
        <taxon>Pentapetalae</taxon>
        <taxon>Dilleniales</taxon>
        <taxon>Dilleniaceae</taxon>
        <taxon>Dillenia</taxon>
    </lineage>
</organism>
<reference evidence="2 3" key="1">
    <citation type="submission" date="2023-12" db="EMBL/GenBank/DDBJ databases">
        <title>A high-quality genome assembly for Dillenia turbinata (Dilleniales).</title>
        <authorList>
            <person name="Chanderbali A."/>
        </authorList>
    </citation>
    <scope>NUCLEOTIDE SEQUENCE [LARGE SCALE GENOMIC DNA]</scope>
    <source>
        <strain evidence="2">LSX21</strain>
        <tissue evidence="2">Leaf</tissue>
    </source>
</reference>
<sequence>MGFVRSQTLNLLPRFFLLILLISPSISSSKPTAYEALENYNFPMGLLPKGVKDYTLDESTGWSRPGTFTMTAFGKLASLWICFLQNDHLELNIRKFQYRFVDHLLVVN</sequence>
<dbReference type="InterPro" id="IPR036758">
    <property type="entry name" value="At5g01610-like"/>
</dbReference>
<gene>
    <name evidence="2" type="ORF">RJ641_020740</name>
</gene>
<name>A0AAN8UF52_9MAGN</name>
<protein>
    <submittedName>
        <fullName evidence="2">Uncharacterized protein</fullName>
    </submittedName>
</protein>
<dbReference type="Pfam" id="PF04398">
    <property type="entry name" value="DUF538"/>
    <property type="match status" value="1"/>
</dbReference>
<feature type="chain" id="PRO_5042897526" evidence="1">
    <location>
        <begin position="29"/>
        <end position="108"/>
    </location>
</feature>
<dbReference type="Proteomes" id="UP001370490">
    <property type="component" value="Unassembled WGS sequence"/>
</dbReference>
<keyword evidence="3" id="KW-1185">Reference proteome</keyword>
<evidence type="ECO:0000313" key="2">
    <source>
        <dbReference type="EMBL" id="KAK6915623.1"/>
    </source>
</evidence>
<keyword evidence="1" id="KW-0732">Signal</keyword>
<dbReference type="EMBL" id="JBAMMX010000025">
    <property type="protein sequence ID" value="KAK6915623.1"/>
    <property type="molecule type" value="Genomic_DNA"/>
</dbReference>
<accession>A0AAN8UF52</accession>
<dbReference type="Gene3D" id="2.30.240.10">
    <property type="entry name" value="At5g01610-like"/>
    <property type="match status" value="1"/>
</dbReference>
<dbReference type="SUPFAM" id="SSF141562">
    <property type="entry name" value="At5g01610-like"/>
    <property type="match status" value="1"/>
</dbReference>
<dbReference type="InterPro" id="IPR007493">
    <property type="entry name" value="DUF538"/>
</dbReference>
<evidence type="ECO:0000313" key="3">
    <source>
        <dbReference type="Proteomes" id="UP001370490"/>
    </source>
</evidence>
<dbReference type="AlphaFoldDB" id="A0AAN8UF52"/>
<proteinExistence type="predicted"/>
<feature type="signal peptide" evidence="1">
    <location>
        <begin position="1"/>
        <end position="28"/>
    </location>
</feature>
<evidence type="ECO:0000256" key="1">
    <source>
        <dbReference type="SAM" id="SignalP"/>
    </source>
</evidence>